<organism evidence="1">
    <name type="scientific">uncultured Chloroflexia bacterium</name>
    <dbReference type="NCBI Taxonomy" id="1672391"/>
    <lineage>
        <taxon>Bacteria</taxon>
        <taxon>Bacillati</taxon>
        <taxon>Chloroflexota</taxon>
        <taxon>Chloroflexia</taxon>
        <taxon>environmental samples</taxon>
    </lineage>
</organism>
<evidence type="ECO:0000313" key="1">
    <source>
        <dbReference type="EMBL" id="CAA9276873.1"/>
    </source>
</evidence>
<sequence>AVCGHGRSPGSHARDRAHAVGVFAELLATDRGHGCTTAVAGRRTCV</sequence>
<proteinExistence type="predicted"/>
<protein>
    <submittedName>
        <fullName evidence="1">Uncharacterized protein</fullName>
    </submittedName>
</protein>
<feature type="non-terminal residue" evidence="1">
    <location>
        <position position="1"/>
    </location>
</feature>
<reference evidence="1" key="1">
    <citation type="submission" date="2020-02" db="EMBL/GenBank/DDBJ databases">
        <authorList>
            <person name="Meier V. D."/>
        </authorList>
    </citation>
    <scope>NUCLEOTIDE SEQUENCE</scope>
    <source>
        <strain evidence="1">AVDCRST_MAG26</strain>
    </source>
</reference>
<gene>
    <name evidence="1" type="ORF">AVDCRST_MAG26-3109</name>
</gene>
<name>A0A6J4JI22_9CHLR</name>
<dbReference type="EMBL" id="CADCTK010000723">
    <property type="protein sequence ID" value="CAA9276873.1"/>
    <property type="molecule type" value="Genomic_DNA"/>
</dbReference>
<feature type="non-terminal residue" evidence="1">
    <location>
        <position position="46"/>
    </location>
</feature>
<dbReference type="AlphaFoldDB" id="A0A6J4JI22"/>
<accession>A0A6J4JI22</accession>